<comment type="caution">
    <text evidence="1">The sequence shown here is derived from an EMBL/GenBank/DDBJ whole genome shotgun (WGS) entry which is preliminary data.</text>
</comment>
<evidence type="ECO:0000313" key="1">
    <source>
        <dbReference type="EMBL" id="KAJ7628397.1"/>
    </source>
</evidence>
<name>A0AAD7BR14_9AGAR</name>
<sequence>MSVDNQIVWLNTQDCRIVLVLVKEGRDIKMEVVRVGDMMVLVRGEHVFRTCGDNGNIRIASRISYAMMAPVTISIILPALWFRGNNSSQQYKFEYNVQRSLVQLLDHPPDQPGSHFGSDVIAFGDAAQDIQIFNMHYPKAVVVSYQIRMTLERLDDESGKLMAEFPRSSTNQKCARGLCVPAGRLIFDYMRNLVEASRLPEAYAYMPGRLIYDYIAHMEKFTTPTVLPYHQ</sequence>
<accession>A0AAD7BR14</accession>
<dbReference type="EMBL" id="JARKIF010000010">
    <property type="protein sequence ID" value="KAJ7628397.1"/>
    <property type="molecule type" value="Genomic_DNA"/>
</dbReference>
<protein>
    <submittedName>
        <fullName evidence="1">Uncharacterized protein</fullName>
    </submittedName>
</protein>
<dbReference type="Proteomes" id="UP001221142">
    <property type="component" value="Unassembled WGS sequence"/>
</dbReference>
<organism evidence="1 2">
    <name type="scientific">Roridomyces roridus</name>
    <dbReference type="NCBI Taxonomy" id="1738132"/>
    <lineage>
        <taxon>Eukaryota</taxon>
        <taxon>Fungi</taxon>
        <taxon>Dikarya</taxon>
        <taxon>Basidiomycota</taxon>
        <taxon>Agaricomycotina</taxon>
        <taxon>Agaricomycetes</taxon>
        <taxon>Agaricomycetidae</taxon>
        <taxon>Agaricales</taxon>
        <taxon>Marasmiineae</taxon>
        <taxon>Mycenaceae</taxon>
        <taxon>Roridomyces</taxon>
    </lineage>
</organism>
<evidence type="ECO:0000313" key="2">
    <source>
        <dbReference type="Proteomes" id="UP001221142"/>
    </source>
</evidence>
<gene>
    <name evidence="1" type="ORF">FB45DRAFT_867475</name>
</gene>
<reference evidence="1" key="1">
    <citation type="submission" date="2023-03" db="EMBL/GenBank/DDBJ databases">
        <title>Massive genome expansion in bonnet fungi (Mycena s.s.) driven by repeated elements and novel gene families across ecological guilds.</title>
        <authorList>
            <consortium name="Lawrence Berkeley National Laboratory"/>
            <person name="Harder C.B."/>
            <person name="Miyauchi S."/>
            <person name="Viragh M."/>
            <person name="Kuo A."/>
            <person name="Thoen E."/>
            <person name="Andreopoulos B."/>
            <person name="Lu D."/>
            <person name="Skrede I."/>
            <person name="Drula E."/>
            <person name="Henrissat B."/>
            <person name="Morin E."/>
            <person name="Kohler A."/>
            <person name="Barry K."/>
            <person name="LaButti K."/>
            <person name="Morin E."/>
            <person name="Salamov A."/>
            <person name="Lipzen A."/>
            <person name="Mereny Z."/>
            <person name="Hegedus B."/>
            <person name="Baldrian P."/>
            <person name="Stursova M."/>
            <person name="Weitz H."/>
            <person name="Taylor A."/>
            <person name="Grigoriev I.V."/>
            <person name="Nagy L.G."/>
            <person name="Martin F."/>
            <person name="Kauserud H."/>
        </authorList>
    </citation>
    <scope>NUCLEOTIDE SEQUENCE</scope>
    <source>
        <strain evidence="1">9284</strain>
    </source>
</reference>
<keyword evidence="2" id="KW-1185">Reference proteome</keyword>
<dbReference type="AlphaFoldDB" id="A0AAD7BR14"/>
<proteinExistence type="predicted"/>